<evidence type="ECO:0000313" key="1">
    <source>
        <dbReference type="EMBL" id="GDY63764.1"/>
    </source>
</evidence>
<comment type="caution">
    <text evidence="2">The sequence shown here is derived from an EMBL/GenBank/DDBJ whole genome shotgun (WGS) entry which is preliminary data.</text>
</comment>
<dbReference type="InterPro" id="IPR011990">
    <property type="entry name" value="TPR-like_helical_dom_sf"/>
</dbReference>
<protein>
    <submittedName>
        <fullName evidence="2">Uncharacterized protein</fullName>
    </submittedName>
</protein>
<dbReference type="AlphaFoldDB" id="A0A4D4MV83"/>
<evidence type="ECO:0000313" key="3">
    <source>
        <dbReference type="Proteomes" id="UP000299211"/>
    </source>
</evidence>
<proteinExistence type="predicted"/>
<dbReference type="EMBL" id="BJHY01000001">
    <property type="protein sequence ID" value="GDY76091.1"/>
    <property type="molecule type" value="Genomic_DNA"/>
</dbReference>
<dbReference type="EMBL" id="BJHX01000001">
    <property type="protein sequence ID" value="GDY63764.1"/>
    <property type="molecule type" value="Genomic_DNA"/>
</dbReference>
<dbReference type="GeneID" id="41540859"/>
<reference evidence="1 4" key="2">
    <citation type="submission" date="2019-04" db="EMBL/GenBank/DDBJ databases">
        <title>Draft genome sequences of Streptomyces avermitilis NBRC 14893.</title>
        <authorList>
            <person name="Komaki H."/>
            <person name="Tamura T."/>
            <person name="Hosoyama A."/>
        </authorList>
    </citation>
    <scope>NUCLEOTIDE SEQUENCE [LARGE SCALE GENOMIC DNA]</scope>
    <source>
        <strain evidence="1 4">NBRC 14893</strain>
    </source>
</reference>
<dbReference type="STRING" id="33903.AQJ43_05015"/>
<gene>
    <name evidence="1" type="ORF">SAV14893_031570</name>
    <name evidence="2" type="ORF">SAV31267_055760</name>
</gene>
<reference evidence="2 3" key="1">
    <citation type="submission" date="2019-04" db="EMBL/GenBank/DDBJ databases">
        <title>Draft genome sequences of Streptomyces avermitilis ATCC 31267.</title>
        <authorList>
            <person name="Komaki H."/>
            <person name="Tamura T."/>
            <person name="Hosoyama A."/>
        </authorList>
    </citation>
    <scope>NUCLEOTIDE SEQUENCE [LARGE SCALE GENOMIC DNA]</scope>
    <source>
        <strain evidence="2 3">ATCC 31267</strain>
    </source>
</reference>
<dbReference type="RefSeq" id="WP_037644723.1">
    <property type="nucleotide sequence ID" value="NZ_BAABTN010000018.1"/>
</dbReference>
<evidence type="ECO:0000313" key="4">
    <source>
        <dbReference type="Proteomes" id="UP000302139"/>
    </source>
</evidence>
<organism evidence="2 3">
    <name type="scientific">Streptomyces avermitilis</name>
    <dbReference type="NCBI Taxonomy" id="33903"/>
    <lineage>
        <taxon>Bacteria</taxon>
        <taxon>Bacillati</taxon>
        <taxon>Actinomycetota</taxon>
        <taxon>Actinomycetes</taxon>
        <taxon>Kitasatosporales</taxon>
        <taxon>Streptomycetaceae</taxon>
        <taxon>Streptomyces</taxon>
    </lineage>
</organism>
<accession>A0A4D4MV83</accession>
<name>A0A4D4MV83_STRAX</name>
<dbReference type="Proteomes" id="UP000299211">
    <property type="component" value="Unassembled WGS sequence"/>
</dbReference>
<evidence type="ECO:0000313" key="2">
    <source>
        <dbReference type="EMBL" id="GDY76091.1"/>
    </source>
</evidence>
<dbReference type="SUPFAM" id="SSF48452">
    <property type="entry name" value="TPR-like"/>
    <property type="match status" value="1"/>
</dbReference>
<sequence length="70" mass="7479">MEPAVALDPDGARYLMRRAVTLLAVGRPDEALADLTRYLGLGDDLVRAHQTLAQVHLPAASADRSAVRAV</sequence>
<dbReference type="Proteomes" id="UP000302139">
    <property type="component" value="Unassembled WGS sequence"/>
</dbReference>
<dbReference type="Gene3D" id="1.25.40.10">
    <property type="entry name" value="Tetratricopeptide repeat domain"/>
    <property type="match status" value="1"/>
</dbReference>